<dbReference type="eggNOG" id="ENOG502T30Y">
    <property type="taxonomic scope" value="Eukaryota"/>
</dbReference>
<dbReference type="KEGG" id="tan:TA17480"/>
<feature type="region of interest" description="Disordered" evidence="1">
    <location>
        <begin position="131"/>
        <end position="167"/>
    </location>
</feature>
<dbReference type="AlphaFoldDB" id="Q4UD62"/>
<sequence length="409" mass="48551">MINFRSPMDQAYTNYSMQRCVIYTYGLIIILISYTHCSDKPNAKPTDNADENASSNIYDIIDFIQDQPTTQDGKYYLIEPQPGKDGKYRLVPITHLEYIPAHPEPQPEPKDTELQYPGPYQHQLESLLTEDQTTETTKPNEPKHPHHSYKHNRPTPRHGKITEPELELKPEPELEPEHMKPIYHKPGYYEQADTIRKKSEHTKICKQITFIKKDEMGNFVEMDNHDFDIDYEVKATIKYSFKTNLEIIYCDGEIVYTHDIGMEYALSLKYSKFMGRFIIQLRKDFLFIRYLDDKWLVKTKKIPDYIKIFTQDDQGNYIELTPEHCNIDITSTGSFKYNVDSLKCTRIEYYNELVWDKRIKRGYPMTICYSLKISFMIYFKGYVCFYERINGMFYLKHIRSNKTKGYLDK</sequence>
<gene>
    <name evidence="3" type="ORF">TA17480</name>
</gene>
<proteinExistence type="predicted"/>
<feature type="compositionally biased region" description="Basic residues" evidence="1">
    <location>
        <begin position="144"/>
        <end position="159"/>
    </location>
</feature>
<keyword evidence="2" id="KW-0812">Transmembrane</keyword>
<protein>
    <submittedName>
        <fullName evidence="3">Conserved Theileria-specific sub-telomeric protein, SVSP family, putative</fullName>
    </submittedName>
</protein>
<dbReference type="OMA" id="DKPYEQG"/>
<dbReference type="InParanoid" id="Q4UD62"/>
<accession>Q4UD62</accession>
<organism evidence="3">
    <name type="scientific">Theileria annulata</name>
    <dbReference type="NCBI Taxonomy" id="5874"/>
    <lineage>
        <taxon>Eukaryota</taxon>
        <taxon>Sar</taxon>
        <taxon>Alveolata</taxon>
        <taxon>Apicomplexa</taxon>
        <taxon>Aconoidasida</taxon>
        <taxon>Piroplasmida</taxon>
        <taxon>Theileriidae</taxon>
        <taxon>Theileria</taxon>
    </lineage>
</organism>
<keyword evidence="2" id="KW-0472">Membrane</keyword>
<evidence type="ECO:0000313" key="3">
    <source>
        <dbReference type="EMBL" id="CAI74977.1"/>
    </source>
</evidence>
<keyword evidence="2" id="KW-1133">Transmembrane helix</keyword>
<dbReference type="EMBL" id="CR940350">
    <property type="protein sequence ID" value="CAI74977.1"/>
    <property type="molecule type" value="Genomic_DNA"/>
</dbReference>
<dbReference type="VEuPathDB" id="PiroplasmaDB:TA17480"/>
<name>Q4UD62_THEAN</name>
<dbReference type="RefSeq" id="XP_954712.1">
    <property type="nucleotide sequence ID" value="XM_949619.1"/>
</dbReference>
<evidence type="ECO:0000256" key="1">
    <source>
        <dbReference type="SAM" id="MobiDB-lite"/>
    </source>
</evidence>
<dbReference type="GeneID" id="3864546"/>
<feature type="transmembrane region" description="Helical" evidence="2">
    <location>
        <begin position="20"/>
        <end position="36"/>
    </location>
</feature>
<reference evidence="3" key="1">
    <citation type="journal article" date="2005" name="Science">
        <title>Genome of the host-cell transforming parasite Theileria annulata compared with T. parva.</title>
        <authorList>
            <person name="Pain A."/>
            <person name="Renauld H."/>
            <person name="Berriman M."/>
            <person name="Murphy L."/>
            <person name="Yeats C.A."/>
            <person name="Weir W."/>
            <person name="Kerhornou A."/>
            <person name="Aslett M."/>
            <person name="Bishop R."/>
            <person name="Bouchier C."/>
            <person name="Cochet M."/>
            <person name="Coulson R.M.R."/>
            <person name="Cronin A."/>
            <person name="de Villiers E.P."/>
            <person name="Fraser A."/>
            <person name="Fosker N."/>
            <person name="Gardner M."/>
            <person name="Goble A."/>
            <person name="Griffiths-Jones S."/>
            <person name="Harris D.E."/>
            <person name="Katzer F."/>
            <person name="Larke N."/>
            <person name="Lord A."/>
            <person name="Maser P."/>
            <person name="McKellar S."/>
            <person name="Mooney P."/>
            <person name="Morton F."/>
            <person name="Nene V."/>
            <person name="O'Neil S."/>
            <person name="Price C."/>
            <person name="Quail M.A."/>
            <person name="Rabbinowitsch E."/>
            <person name="Rawlings N.D."/>
            <person name="Rutter S."/>
            <person name="Saunders D."/>
            <person name="Seeger K."/>
            <person name="Shah T."/>
            <person name="Squares R."/>
            <person name="Squares S."/>
            <person name="Tivey A."/>
            <person name="Walker A.R."/>
            <person name="Woodward J."/>
            <person name="Dobbelaere D.A.E."/>
            <person name="Langsley G."/>
            <person name="Rajandream M.A."/>
            <person name="McKeever D."/>
            <person name="Shiels B."/>
            <person name="Tait A."/>
            <person name="Barrell B.G."/>
            <person name="Hall N."/>
        </authorList>
    </citation>
    <scope>NUCLEOTIDE SEQUENCE [LARGE SCALE GENOMIC DNA]</scope>
    <source>
        <strain evidence="3">Ankara isolate clone C9</strain>
    </source>
</reference>
<evidence type="ECO:0000256" key="2">
    <source>
        <dbReference type="SAM" id="Phobius"/>
    </source>
</evidence>
<dbReference type="OrthoDB" id="10532617at2759"/>